<dbReference type="GO" id="GO:0003924">
    <property type="term" value="F:GTPase activity"/>
    <property type="evidence" value="ECO:0007669"/>
    <property type="project" value="InterPro"/>
</dbReference>
<dbReference type="eggNOG" id="KOG1375">
    <property type="taxonomic scope" value="Eukaryota"/>
</dbReference>
<dbReference type="Gene3D" id="1.10.287.600">
    <property type="entry name" value="Helix hairpin bin"/>
    <property type="match status" value="1"/>
</dbReference>
<dbReference type="PRINTS" id="PR01163">
    <property type="entry name" value="BETATUBULIN"/>
</dbReference>
<dbReference type="GO" id="GO:0005525">
    <property type="term" value="F:GTP binding"/>
    <property type="evidence" value="ECO:0007669"/>
    <property type="project" value="UniProtKB-KW"/>
</dbReference>
<dbReference type="InterPro" id="IPR003008">
    <property type="entry name" value="Tubulin_FtsZ_GTPase"/>
</dbReference>
<comment type="similarity">
    <text evidence="1">Belongs to the tubulin family.</text>
</comment>
<dbReference type="RefSeq" id="XP_005768405.1">
    <property type="nucleotide sequence ID" value="XM_005768348.1"/>
</dbReference>
<keyword evidence="2" id="KW-0493">Microtubule</keyword>
<dbReference type="InterPro" id="IPR018316">
    <property type="entry name" value="Tubulin/FtsZ_2-layer-sand-dom"/>
</dbReference>
<dbReference type="SMART" id="SM00864">
    <property type="entry name" value="Tubulin"/>
    <property type="match status" value="1"/>
</dbReference>
<dbReference type="InterPro" id="IPR000217">
    <property type="entry name" value="Tubulin"/>
</dbReference>
<dbReference type="Pfam" id="PF03953">
    <property type="entry name" value="Tubulin_C"/>
    <property type="match status" value="1"/>
</dbReference>
<dbReference type="EnsemblProtists" id="EOD15976">
    <property type="protein sequence ID" value="EOD15976"/>
    <property type="gene ID" value="EMIHUDRAFT_210936"/>
</dbReference>
<dbReference type="SUPFAM" id="SSF52490">
    <property type="entry name" value="Tubulin nucleotide-binding domain-like"/>
    <property type="match status" value="1"/>
</dbReference>
<dbReference type="AlphaFoldDB" id="A0A0D3IXJ1"/>
<keyword evidence="8" id="KW-1185">Reference proteome</keyword>
<dbReference type="PaxDb" id="2903-EOD15976"/>
<reference evidence="8" key="1">
    <citation type="journal article" date="2013" name="Nature">
        <title>Pan genome of the phytoplankton Emiliania underpins its global distribution.</title>
        <authorList>
            <person name="Read B.A."/>
            <person name="Kegel J."/>
            <person name="Klute M.J."/>
            <person name="Kuo A."/>
            <person name="Lefebvre S.C."/>
            <person name="Maumus F."/>
            <person name="Mayer C."/>
            <person name="Miller J."/>
            <person name="Monier A."/>
            <person name="Salamov A."/>
            <person name="Young J."/>
            <person name="Aguilar M."/>
            <person name="Claverie J.M."/>
            <person name="Frickenhaus S."/>
            <person name="Gonzalez K."/>
            <person name="Herman E.K."/>
            <person name="Lin Y.C."/>
            <person name="Napier J."/>
            <person name="Ogata H."/>
            <person name="Sarno A.F."/>
            <person name="Shmutz J."/>
            <person name="Schroeder D."/>
            <person name="de Vargas C."/>
            <person name="Verret F."/>
            <person name="von Dassow P."/>
            <person name="Valentin K."/>
            <person name="Van de Peer Y."/>
            <person name="Wheeler G."/>
            <person name="Dacks J.B."/>
            <person name="Delwiche C.F."/>
            <person name="Dyhrman S.T."/>
            <person name="Glockner G."/>
            <person name="John U."/>
            <person name="Richards T."/>
            <person name="Worden A.Z."/>
            <person name="Zhang X."/>
            <person name="Grigoriev I.V."/>
            <person name="Allen A.E."/>
            <person name="Bidle K."/>
            <person name="Borodovsky M."/>
            <person name="Bowler C."/>
            <person name="Brownlee C."/>
            <person name="Cock J.M."/>
            <person name="Elias M."/>
            <person name="Gladyshev V.N."/>
            <person name="Groth M."/>
            <person name="Guda C."/>
            <person name="Hadaegh A."/>
            <person name="Iglesias-Rodriguez M.D."/>
            <person name="Jenkins J."/>
            <person name="Jones B.M."/>
            <person name="Lawson T."/>
            <person name="Leese F."/>
            <person name="Lindquist E."/>
            <person name="Lobanov A."/>
            <person name="Lomsadze A."/>
            <person name="Malik S.B."/>
            <person name="Marsh M.E."/>
            <person name="Mackinder L."/>
            <person name="Mock T."/>
            <person name="Mueller-Roeber B."/>
            <person name="Pagarete A."/>
            <person name="Parker M."/>
            <person name="Probert I."/>
            <person name="Quesneville H."/>
            <person name="Raines C."/>
            <person name="Rensing S.A."/>
            <person name="Riano-Pachon D.M."/>
            <person name="Richier S."/>
            <person name="Rokitta S."/>
            <person name="Shiraiwa Y."/>
            <person name="Soanes D.M."/>
            <person name="van der Giezen M."/>
            <person name="Wahlund T.M."/>
            <person name="Williams B."/>
            <person name="Wilson W."/>
            <person name="Wolfe G."/>
            <person name="Wurch L.L."/>
        </authorList>
    </citation>
    <scope>NUCLEOTIDE SEQUENCE</scope>
</reference>
<dbReference type="Pfam" id="PF00091">
    <property type="entry name" value="Tubulin"/>
    <property type="match status" value="1"/>
</dbReference>
<dbReference type="Gene3D" id="3.40.50.1440">
    <property type="entry name" value="Tubulin/FtsZ, GTPase domain"/>
    <property type="match status" value="1"/>
</dbReference>
<evidence type="ECO:0000256" key="3">
    <source>
        <dbReference type="ARBA" id="ARBA00022741"/>
    </source>
</evidence>
<name>A0A0D3IXJ1_EMIH1</name>
<dbReference type="Proteomes" id="UP000013827">
    <property type="component" value="Unassembled WGS sequence"/>
</dbReference>
<reference evidence="7" key="2">
    <citation type="submission" date="2024-10" db="UniProtKB">
        <authorList>
            <consortium name="EnsemblProtists"/>
        </authorList>
    </citation>
    <scope>IDENTIFICATION</scope>
</reference>
<dbReference type="KEGG" id="ehx:EMIHUDRAFT_210936"/>
<dbReference type="InterPro" id="IPR002453">
    <property type="entry name" value="Beta_tubulin"/>
</dbReference>
<proteinExistence type="inferred from homology"/>
<evidence type="ECO:0000256" key="5">
    <source>
        <dbReference type="SAM" id="MobiDB-lite"/>
    </source>
</evidence>
<evidence type="ECO:0000256" key="4">
    <source>
        <dbReference type="ARBA" id="ARBA00023134"/>
    </source>
</evidence>
<keyword evidence="3" id="KW-0547">Nucleotide-binding</keyword>
<sequence>MWCAADCVTKWNSPVLKQPSCPRPPSSFIADRRKGAASVGKATRSRGAAQPQARTTREVIAVSVGGAGNSVGTQFWEDISIEHGIDPTGTYAGGSDLQLECVDVYYREEASGRYAPRAVIVDLEPGTRDSVLARPYGGLFSPSNFVFGQTGSGNNWAKGHYTEGAELIGTVLDVIRKEAEASDALEGIQLNHAIGGGTGGGLGTLLISKFREEFGERFVCTFSIAPSPKVSDTVTEPYNAVLSFIQLVENVDATFMFDEQRLYDVCFRAPLNITAPTYRDLNQLTSGAMAGITTCVRFPTALNFRDVANSLLTSEMFRERNKLGSYRDAPNSKYLAAAGFFRGGISAAELDEQMLRVRSAHSSRIVNWIPNNIQHSHCEIPARGLVASAGYAVNSTGISTMFGSLLEYYSLMLRRRSFLHWYTGNGMEEAEFGEAQANMNDLIGEYLQAQDSEGPPAGWRSR</sequence>
<evidence type="ECO:0000259" key="6">
    <source>
        <dbReference type="SMART" id="SM00864"/>
    </source>
</evidence>
<dbReference type="SUPFAM" id="SSF55307">
    <property type="entry name" value="Tubulin C-terminal domain-like"/>
    <property type="match status" value="1"/>
</dbReference>
<dbReference type="HOGENOM" id="CLU_015718_0_2_1"/>
<evidence type="ECO:0000313" key="8">
    <source>
        <dbReference type="Proteomes" id="UP000013827"/>
    </source>
</evidence>
<keyword evidence="4" id="KW-0342">GTP-binding</keyword>
<evidence type="ECO:0000256" key="1">
    <source>
        <dbReference type="ARBA" id="ARBA00009636"/>
    </source>
</evidence>
<dbReference type="GeneID" id="17262081"/>
<organism evidence="7 8">
    <name type="scientific">Emiliania huxleyi (strain CCMP1516)</name>
    <dbReference type="NCBI Taxonomy" id="280463"/>
    <lineage>
        <taxon>Eukaryota</taxon>
        <taxon>Haptista</taxon>
        <taxon>Haptophyta</taxon>
        <taxon>Prymnesiophyceae</taxon>
        <taxon>Isochrysidales</taxon>
        <taxon>Noelaerhabdaceae</taxon>
        <taxon>Emiliania</taxon>
    </lineage>
</organism>
<evidence type="ECO:0000313" key="7">
    <source>
        <dbReference type="EnsemblProtists" id="EOD15976"/>
    </source>
</evidence>
<evidence type="ECO:0000256" key="2">
    <source>
        <dbReference type="ARBA" id="ARBA00022701"/>
    </source>
</evidence>
<accession>A0A0D3IXJ1</accession>
<feature type="domain" description="Tubulin/FtsZ GTPase" evidence="6">
    <location>
        <begin position="102"/>
        <end position="300"/>
    </location>
</feature>
<dbReference type="GO" id="GO:0007017">
    <property type="term" value="P:microtubule-based process"/>
    <property type="evidence" value="ECO:0007669"/>
    <property type="project" value="InterPro"/>
</dbReference>
<dbReference type="STRING" id="2903.R1DZ10"/>
<dbReference type="CDD" id="cd02187">
    <property type="entry name" value="beta_tubulin"/>
    <property type="match status" value="1"/>
</dbReference>
<dbReference type="PRINTS" id="PR01161">
    <property type="entry name" value="TUBULIN"/>
</dbReference>
<feature type="region of interest" description="Disordered" evidence="5">
    <location>
        <begin position="22"/>
        <end position="54"/>
    </location>
</feature>
<protein>
    <recommendedName>
        <fullName evidence="6">Tubulin/FtsZ GTPase domain-containing protein</fullName>
    </recommendedName>
</protein>
<dbReference type="InterPro" id="IPR023123">
    <property type="entry name" value="Tubulin_C"/>
</dbReference>
<dbReference type="InterPro" id="IPR036525">
    <property type="entry name" value="Tubulin/FtsZ_GTPase_sf"/>
</dbReference>
<dbReference type="GO" id="GO:0005200">
    <property type="term" value="F:structural constituent of cytoskeleton"/>
    <property type="evidence" value="ECO:0007669"/>
    <property type="project" value="InterPro"/>
</dbReference>
<dbReference type="InterPro" id="IPR008280">
    <property type="entry name" value="Tub_FtsZ_C"/>
</dbReference>
<dbReference type="GO" id="GO:0005874">
    <property type="term" value="C:microtubule"/>
    <property type="evidence" value="ECO:0007669"/>
    <property type="project" value="UniProtKB-KW"/>
</dbReference>
<dbReference type="PANTHER" id="PTHR11588">
    <property type="entry name" value="TUBULIN"/>
    <property type="match status" value="1"/>
</dbReference>